<gene>
    <name evidence="1" type="ORF">NQ318_000455</name>
</gene>
<name>A0AAV8YVP6_9CUCU</name>
<reference evidence="1" key="1">
    <citation type="journal article" date="2023" name="Insect Mol. Biol.">
        <title>Genome sequencing provides insights into the evolution of gene families encoding plant cell wall-degrading enzymes in longhorned beetles.</title>
        <authorList>
            <person name="Shin N.R."/>
            <person name="Okamura Y."/>
            <person name="Kirsch R."/>
            <person name="Pauchet Y."/>
        </authorList>
    </citation>
    <scope>NUCLEOTIDE SEQUENCE</scope>
    <source>
        <strain evidence="1">AMC_N1</strain>
    </source>
</reference>
<keyword evidence="2" id="KW-1185">Reference proteome</keyword>
<organism evidence="1 2">
    <name type="scientific">Aromia moschata</name>
    <dbReference type="NCBI Taxonomy" id="1265417"/>
    <lineage>
        <taxon>Eukaryota</taxon>
        <taxon>Metazoa</taxon>
        <taxon>Ecdysozoa</taxon>
        <taxon>Arthropoda</taxon>
        <taxon>Hexapoda</taxon>
        <taxon>Insecta</taxon>
        <taxon>Pterygota</taxon>
        <taxon>Neoptera</taxon>
        <taxon>Endopterygota</taxon>
        <taxon>Coleoptera</taxon>
        <taxon>Polyphaga</taxon>
        <taxon>Cucujiformia</taxon>
        <taxon>Chrysomeloidea</taxon>
        <taxon>Cerambycidae</taxon>
        <taxon>Cerambycinae</taxon>
        <taxon>Callichromatini</taxon>
        <taxon>Aromia</taxon>
    </lineage>
</organism>
<evidence type="ECO:0000313" key="1">
    <source>
        <dbReference type="EMBL" id="KAJ8955023.1"/>
    </source>
</evidence>
<dbReference type="Proteomes" id="UP001162162">
    <property type="component" value="Unassembled WGS sequence"/>
</dbReference>
<evidence type="ECO:0000313" key="2">
    <source>
        <dbReference type="Proteomes" id="UP001162162"/>
    </source>
</evidence>
<dbReference type="EMBL" id="JAPWTK010000041">
    <property type="protein sequence ID" value="KAJ8955023.1"/>
    <property type="molecule type" value="Genomic_DNA"/>
</dbReference>
<proteinExistence type="predicted"/>
<feature type="non-terminal residue" evidence="1">
    <location>
        <position position="221"/>
    </location>
</feature>
<sequence length="221" mass="24999">MNSVDFLLTNKDITYEIRYGMMGGNQSAWTQEGLNKDKTQQLSFSTRNASDNDEQVKLLGIVLDGSLNWSKHIEELAIHKSQHMLARGSDNHDYNTRSANMLKMPKYRLTKSINNSLNYKLYNKLPDIETFKEMFLFNFGGLEKRFTRSSEIRSGKSREKVRRALGSVAPSHATIGFGLKPDQSALQRKLALNPKLSARFSASLTQASWCSELRAAFTAPI</sequence>
<protein>
    <submittedName>
        <fullName evidence="1">Uncharacterized protein</fullName>
    </submittedName>
</protein>
<comment type="caution">
    <text evidence="1">The sequence shown here is derived from an EMBL/GenBank/DDBJ whole genome shotgun (WGS) entry which is preliminary data.</text>
</comment>
<dbReference type="AlphaFoldDB" id="A0AAV8YVP6"/>
<accession>A0AAV8YVP6</accession>